<dbReference type="EMBL" id="FNNO01000026">
    <property type="protein sequence ID" value="SDX68575.1"/>
    <property type="molecule type" value="Genomic_DNA"/>
</dbReference>
<dbReference type="GO" id="GO:0005524">
    <property type="term" value="F:ATP binding"/>
    <property type="evidence" value="ECO:0007669"/>
    <property type="project" value="InterPro"/>
</dbReference>
<dbReference type="SMART" id="SM00487">
    <property type="entry name" value="DEXDc"/>
    <property type="match status" value="1"/>
</dbReference>
<proteinExistence type="predicted"/>
<sequence length="999" mass="114980">MSEPGIDKKLFILRSLFKGREDVFAQRWEKGTKSGYIPAYFYDPYRYKAHKMKGGTFQTYTDKTYLPLTDEQLIKHLNGEQLVGLYPLLQDNTSWFIAADFDEQNWVTDSRKFLECCQAKNIPAYLERSRSGKGGHVWIFFSQPYAAIKSRKIILSFLAESGIISAFDKNSSFDRLFPNQDILSGKGLGNLIALPLHKPALEQGNSCFIYMETLLPVPDQWDFLSKAQRVDIKKLDKLFHSISAGKTLNIGSAEKEHTDHLVISLNNNLLLNRSAMTLALVNFLKEELNFSNTAFIIKKKIGKNTFGTERYFRFIEETENDVIMPRGFAGKLLRFCKDIDIPFSFEDERKKKAPVSFNFQTELRNYQVPAIEATTKKDMGVIVAPPGSGKTIIGLKIISGKQQPALIVVHRKQLMDQWMERIEAFLGIPKQEIGKIGQGKSKIGTHVTVATIQSLAKALTKTESAEIKDAFGTILIDECHHIPAESYRNTIQQFNSHYLYGLTATPFRKYNDGKLIFIHLGEIITEITAKQTGKHKQASVIIRNTELEVPFNSKTDQFETMSKILIHDSSRNKLILQDITNELNSGKKVVILTERKEHIDSLHQYLKQSYEVITLSGEDAESSRAAKWKILNTGNYQALITTGQFFGEGTDLQNASCLFLVYPFSFEGKLIQYIGRVQRSELTPVIYDYRDIKIDYLNRMFLKRNTYYRKLVRQANLFDDPIEEEIVYAEKSTLLTVDREISVPLELLEFRYGSIAFTYSIAETNTKIEFEIQHDEIRPEFEVLKPYFAKALKSKNIRVAIYAEIEKGQLVAQLASSDDLKKIDRQIIEGVRFQFVTKPLFGRGCTNTKTEFGQYLQTEHPLYESGEELLEDMLRHTQFKHHRQLRYLADNHAGHLAKVRFVLQPFSFVFLLEGSEQFHIVLETLDTEEASYLWHFPKAVSDLPSRLKEIDRYLDIIRKRGRQAFLMASPENFSRILHDYSDSQKGFILWKDILEERLV</sequence>
<evidence type="ECO:0000313" key="4">
    <source>
        <dbReference type="Proteomes" id="UP000198711"/>
    </source>
</evidence>
<evidence type="ECO:0000259" key="1">
    <source>
        <dbReference type="PROSITE" id="PS51192"/>
    </source>
</evidence>
<dbReference type="InterPro" id="IPR027417">
    <property type="entry name" value="P-loop_NTPase"/>
</dbReference>
<dbReference type="CDD" id="cd18785">
    <property type="entry name" value="SF2_C"/>
    <property type="match status" value="1"/>
</dbReference>
<dbReference type="InterPro" id="IPR050742">
    <property type="entry name" value="Helicase_Restrict-Modif_Enz"/>
</dbReference>
<dbReference type="Pfam" id="PF04851">
    <property type="entry name" value="ResIII"/>
    <property type="match status" value="1"/>
</dbReference>
<name>A0A8X8IIP9_9BACT</name>
<accession>A0A8X8IIP9</accession>
<dbReference type="PANTHER" id="PTHR47396:SF1">
    <property type="entry name" value="ATP-DEPENDENT HELICASE IRC3-RELATED"/>
    <property type="match status" value="1"/>
</dbReference>
<comment type="caution">
    <text evidence="3">The sequence shown here is derived from an EMBL/GenBank/DDBJ whole genome shotgun (WGS) entry which is preliminary data.</text>
</comment>
<dbReference type="PROSITE" id="PS51192">
    <property type="entry name" value="HELICASE_ATP_BIND_1"/>
    <property type="match status" value="1"/>
</dbReference>
<dbReference type="InterPro" id="IPR001650">
    <property type="entry name" value="Helicase_C-like"/>
</dbReference>
<reference evidence="3 4" key="1">
    <citation type="submission" date="2016-10" db="EMBL/GenBank/DDBJ databases">
        <authorList>
            <person name="Varghese N."/>
            <person name="Submissions S."/>
        </authorList>
    </citation>
    <scope>NUCLEOTIDE SEQUENCE [LARGE SCALE GENOMIC DNA]</scope>
    <source>
        <strain evidence="3 4">DSM 25353</strain>
    </source>
</reference>
<dbReference type="Gene3D" id="3.40.50.300">
    <property type="entry name" value="P-loop containing nucleotide triphosphate hydrolases"/>
    <property type="match status" value="2"/>
</dbReference>
<dbReference type="GO" id="GO:0003677">
    <property type="term" value="F:DNA binding"/>
    <property type="evidence" value="ECO:0007669"/>
    <property type="project" value="InterPro"/>
</dbReference>
<protein>
    <recommendedName>
        <fullName evidence="5">Superfamily II DNA or RNA helicase</fullName>
    </recommendedName>
</protein>
<dbReference type="InterPro" id="IPR006935">
    <property type="entry name" value="Helicase/UvrB_N"/>
</dbReference>
<dbReference type="SUPFAM" id="SSF52540">
    <property type="entry name" value="P-loop containing nucleoside triphosphate hydrolases"/>
    <property type="match status" value="2"/>
</dbReference>
<dbReference type="AlphaFoldDB" id="A0A8X8IIP9"/>
<dbReference type="GO" id="GO:0005829">
    <property type="term" value="C:cytosol"/>
    <property type="evidence" value="ECO:0007669"/>
    <property type="project" value="TreeGrafter"/>
</dbReference>
<dbReference type="GO" id="GO:0016787">
    <property type="term" value="F:hydrolase activity"/>
    <property type="evidence" value="ECO:0007669"/>
    <property type="project" value="InterPro"/>
</dbReference>
<keyword evidence="4" id="KW-1185">Reference proteome</keyword>
<organism evidence="3 4">
    <name type="scientific">Hydrobacter penzbergensis</name>
    <dbReference type="NCBI Taxonomy" id="1235997"/>
    <lineage>
        <taxon>Bacteria</taxon>
        <taxon>Pseudomonadati</taxon>
        <taxon>Bacteroidota</taxon>
        <taxon>Chitinophagia</taxon>
        <taxon>Chitinophagales</taxon>
        <taxon>Chitinophagaceae</taxon>
        <taxon>Hydrobacter</taxon>
    </lineage>
</organism>
<dbReference type="Proteomes" id="UP000198711">
    <property type="component" value="Unassembled WGS sequence"/>
</dbReference>
<dbReference type="PANTHER" id="PTHR47396">
    <property type="entry name" value="TYPE I RESTRICTION ENZYME ECOKI R PROTEIN"/>
    <property type="match status" value="1"/>
</dbReference>
<feature type="domain" description="Helicase ATP-binding" evidence="1">
    <location>
        <begin position="371"/>
        <end position="524"/>
    </location>
</feature>
<evidence type="ECO:0000313" key="3">
    <source>
        <dbReference type="EMBL" id="SDX68575.1"/>
    </source>
</evidence>
<feature type="domain" description="Helicase C-terminal" evidence="2">
    <location>
        <begin position="575"/>
        <end position="734"/>
    </location>
</feature>
<dbReference type="PROSITE" id="PS51194">
    <property type="entry name" value="HELICASE_CTER"/>
    <property type="match status" value="1"/>
</dbReference>
<gene>
    <name evidence="3" type="ORF">SAMN05444410_1264</name>
</gene>
<dbReference type="InterPro" id="IPR054347">
    <property type="entry name" value="TOTE_primase"/>
</dbReference>
<dbReference type="Pfam" id="PF22548">
    <property type="entry name" value="AEP-TOTE"/>
    <property type="match status" value="1"/>
</dbReference>
<dbReference type="Pfam" id="PF00271">
    <property type="entry name" value="Helicase_C"/>
    <property type="match status" value="1"/>
</dbReference>
<dbReference type="InterPro" id="IPR014001">
    <property type="entry name" value="Helicase_ATP-bd"/>
</dbReference>
<dbReference type="CDD" id="cd17926">
    <property type="entry name" value="DEXHc_RE"/>
    <property type="match status" value="1"/>
</dbReference>
<evidence type="ECO:0008006" key="5">
    <source>
        <dbReference type="Google" id="ProtNLM"/>
    </source>
</evidence>
<dbReference type="RefSeq" id="WP_257575091.1">
    <property type="nucleotide sequence ID" value="NZ_FNNO01000026.1"/>
</dbReference>
<evidence type="ECO:0000259" key="2">
    <source>
        <dbReference type="PROSITE" id="PS51194"/>
    </source>
</evidence>